<dbReference type="PROSITE" id="PS00678">
    <property type="entry name" value="WD_REPEATS_1"/>
    <property type="match status" value="2"/>
</dbReference>
<dbReference type="KEGG" id="pco:PHACADRAFT_131855"/>
<dbReference type="Gene3D" id="3.40.50.300">
    <property type="entry name" value="P-loop containing nucleotide triphosphate hydrolases"/>
    <property type="match status" value="1"/>
</dbReference>
<feature type="non-terminal residue" evidence="5">
    <location>
        <position position="1"/>
    </location>
</feature>
<feature type="repeat" description="WD" evidence="3">
    <location>
        <begin position="675"/>
        <end position="716"/>
    </location>
</feature>
<evidence type="ECO:0000256" key="3">
    <source>
        <dbReference type="PROSITE-ProRule" id="PRU00221"/>
    </source>
</evidence>
<dbReference type="RefSeq" id="XP_007402213.1">
    <property type="nucleotide sequence ID" value="XM_007402151.1"/>
</dbReference>
<dbReference type="SUPFAM" id="SSF52540">
    <property type="entry name" value="P-loop containing nucleoside triphosphate hydrolases"/>
    <property type="match status" value="1"/>
</dbReference>
<dbReference type="InterPro" id="IPR036322">
    <property type="entry name" value="WD40_repeat_dom_sf"/>
</dbReference>
<keyword evidence="1 3" id="KW-0853">WD repeat</keyword>
<feature type="domain" description="NACHT" evidence="4">
    <location>
        <begin position="18"/>
        <end position="163"/>
    </location>
</feature>
<dbReference type="InterPro" id="IPR015943">
    <property type="entry name" value="WD40/YVTN_repeat-like_dom_sf"/>
</dbReference>
<dbReference type="Proteomes" id="UP000008370">
    <property type="component" value="Unassembled WGS sequence"/>
</dbReference>
<dbReference type="PROSITE" id="PS50837">
    <property type="entry name" value="NACHT"/>
    <property type="match status" value="1"/>
</dbReference>
<evidence type="ECO:0000256" key="2">
    <source>
        <dbReference type="ARBA" id="ARBA00022737"/>
    </source>
</evidence>
<dbReference type="HOGENOM" id="CLU_000288_6_0_1"/>
<dbReference type="SMART" id="SM00320">
    <property type="entry name" value="WD40"/>
    <property type="match status" value="4"/>
</dbReference>
<organism evidence="5 6">
    <name type="scientific">Phanerochaete carnosa (strain HHB-10118-sp)</name>
    <name type="common">White-rot fungus</name>
    <name type="synonym">Peniophora carnosa</name>
    <dbReference type="NCBI Taxonomy" id="650164"/>
    <lineage>
        <taxon>Eukaryota</taxon>
        <taxon>Fungi</taxon>
        <taxon>Dikarya</taxon>
        <taxon>Basidiomycota</taxon>
        <taxon>Agaricomycotina</taxon>
        <taxon>Agaricomycetes</taxon>
        <taxon>Polyporales</taxon>
        <taxon>Phanerochaetaceae</taxon>
        <taxon>Phanerochaete</taxon>
    </lineage>
</organism>
<dbReference type="InParanoid" id="K5WGA2"/>
<feature type="repeat" description="WD" evidence="3">
    <location>
        <begin position="591"/>
        <end position="632"/>
    </location>
</feature>
<keyword evidence="6" id="KW-1185">Reference proteome</keyword>
<dbReference type="PROSITE" id="PS50082">
    <property type="entry name" value="WD_REPEATS_2"/>
    <property type="match status" value="4"/>
</dbReference>
<evidence type="ECO:0000313" key="5">
    <source>
        <dbReference type="EMBL" id="EKM49232.1"/>
    </source>
</evidence>
<keyword evidence="2" id="KW-0677">Repeat</keyword>
<dbReference type="Pfam" id="PF24883">
    <property type="entry name" value="NPHP3_N"/>
    <property type="match status" value="1"/>
</dbReference>
<evidence type="ECO:0000256" key="1">
    <source>
        <dbReference type="ARBA" id="ARBA00022574"/>
    </source>
</evidence>
<dbReference type="InterPro" id="IPR027417">
    <property type="entry name" value="P-loop_NTPase"/>
</dbReference>
<feature type="repeat" description="WD" evidence="3">
    <location>
        <begin position="633"/>
        <end position="674"/>
    </location>
</feature>
<dbReference type="SUPFAM" id="SSF50978">
    <property type="entry name" value="WD40 repeat-like"/>
    <property type="match status" value="1"/>
</dbReference>
<dbReference type="Gene3D" id="2.130.10.10">
    <property type="entry name" value="YVTN repeat-like/Quinoprotein amine dehydrogenase"/>
    <property type="match status" value="2"/>
</dbReference>
<evidence type="ECO:0000313" key="6">
    <source>
        <dbReference type="Proteomes" id="UP000008370"/>
    </source>
</evidence>
<dbReference type="InterPro" id="IPR019775">
    <property type="entry name" value="WD40_repeat_CS"/>
</dbReference>
<dbReference type="InterPro" id="IPR056884">
    <property type="entry name" value="NPHP3-like_N"/>
</dbReference>
<accession>K5WGA2</accession>
<dbReference type="PROSITE" id="PS50294">
    <property type="entry name" value="WD_REPEATS_REGION"/>
    <property type="match status" value="4"/>
</dbReference>
<dbReference type="AlphaFoldDB" id="K5WGA2"/>
<protein>
    <recommendedName>
        <fullName evidence="4">NACHT domain-containing protein</fullName>
    </recommendedName>
</protein>
<evidence type="ECO:0000259" key="4">
    <source>
        <dbReference type="PROSITE" id="PS50837"/>
    </source>
</evidence>
<dbReference type="Pfam" id="PF00400">
    <property type="entry name" value="WD40"/>
    <property type="match status" value="5"/>
</dbReference>
<dbReference type="STRING" id="650164.K5WGA2"/>
<feature type="repeat" description="WD" evidence="3">
    <location>
        <begin position="554"/>
        <end position="581"/>
    </location>
</feature>
<proteinExistence type="predicted"/>
<dbReference type="CDD" id="cd00200">
    <property type="entry name" value="WD40"/>
    <property type="match status" value="1"/>
</dbReference>
<dbReference type="PANTHER" id="PTHR19848:SF8">
    <property type="entry name" value="F-BOX AND WD REPEAT DOMAIN CONTAINING 7"/>
    <property type="match status" value="1"/>
</dbReference>
<dbReference type="OrthoDB" id="2658414at2759"/>
<reference evidence="5 6" key="1">
    <citation type="journal article" date="2012" name="BMC Genomics">
        <title>Comparative genomics of the white-rot fungi, Phanerochaete carnosa and P. chrysosporium, to elucidate the genetic basis of the distinct wood types they colonize.</title>
        <authorList>
            <person name="Suzuki H."/>
            <person name="MacDonald J."/>
            <person name="Syed K."/>
            <person name="Salamov A."/>
            <person name="Hori C."/>
            <person name="Aerts A."/>
            <person name="Henrissat B."/>
            <person name="Wiebenga A."/>
            <person name="vanKuyk P.A."/>
            <person name="Barry K."/>
            <person name="Lindquist E."/>
            <person name="LaButti K."/>
            <person name="Lapidus A."/>
            <person name="Lucas S."/>
            <person name="Coutinho P."/>
            <person name="Gong Y."/>
            <person name="Samejima M."/>
            <person name="Mahadevan R."/>
            <person name="Abou-Zaid M."/>
            <person name="de Vries R.P."/>
            <person name="Igarashi K."/>
            <person name="Yadav J.S."/>
            <person name="Grigoriev I.V."/>
            <person name="Master E.R."/>
        </authorList>
    </citation>
    <scope>NUCLEOTIDE SEQUENCE [LARGE SCALE GENOMIC DNA]</scope>
    <source>
        <strain evidence="5 6">HHB-10118-sp</strain>
    </source>
</reference>
<dbReference type="InterPro" id="IPR001680">
    <property type="entry name" value="WD40_rpt"/>
</dbReference>
<dbReference type="EMBL" id="JH930502">
    <property type="protein sequence ID" value="EKM49232.1"/>
    <property type="molecule type" value="Genomic_DNA"/>
</dbReference>
<name>K5WGA2_PHACS</name>
<sequence>MRGDAAEPAEDSAGSQPNILWLNGLPGSGKTTIASSVAQQCHASGTLGASFFCSRSDTDCSNASLIFTTIAYHLGLFYEPFKEQVAEILRKDPRLVYSSVSRQFEELIIRPLKHLRDGFPSCVVVIDALDECRDPQVTSAVISTLLKHAEDLSPLRFFVTSRPERHIVTRFDTIGYRNAFGKLLLHEVEVQLVTVDIGKYFTASLSEIRQYFNMAESWPDKSDIETLSRMANGLFIFAATAIKFIADRDYNDPAGQLKILTSAGSHRLLDQLYLQVLDTAFPSISTGLLGRVKTVLGSIAVIKDPLPPSGLSRLLELPTDTVYSSLVGLHSVLVVPAAQESVANIRIIHPTFPEFLLDSSRCTSRSFVVNSQRQNTLLLRRCLGALKGLKQDICGIRDPSLLNVEVPGLLGRIESAIPAHLRYASRHWCTHLVNGELSDEILDALVEFVQGQLLHWIEVCSLVGVLRDGVDDDRARDIVILLNDCERLVVGYFPAISSSALHLYYSLLSFIPTKTALARTYAHECFSEISVKVFGSVPGMWDACLGTVTAHGGDSVTAVDFSLDGRTIASPGRDGRIRIWDALTCALLSVLPGHSSSVNSVKYSPDGARIASAAVGGTVKIWDAVSGVLIRTLKGHAGYATCAAFTPDGGRIVSGFRNCSLKIWDADTGACLVTLTAHDSHVISIAVSRDGRDVLACAADKTVLVWDFARGEIRQALSGHTKDVTSVAYNHDGT</sequence>
<dbReference type="PANTHER" id="PTHR19848">
    <property type="entry name" value="WD40 REPEAT PROTEIN"/>
    <property type="match status" value="1"/>
</dbReference>
<dbReference type="InterPro" id="IPR007111">
    <property type="entry name" value="NACHT_NTPase"/>
</dbReference>
<dbReference type="GeneID" id="18908206"/>
<gene>
    <name evidence="5" type="ORF">PHACADRAFT_131855</name>
</gene>